<dbReference type="PANTHER" id="PTHR47447">
    <property type="entry name" value="OS03G0856100 PROTEIN"/>
    <property type="match status" value="1"/>
</dbReference>
<dbReference type="InterPro" id="IPR003034">
    <property type="entry name" value="SAP_dom"/>
</dbReference>
<dbReference type="GeneID" id="111019595"/>
<evidence type="ECO:0000259" key="4">
    <source>
        <dbReference type="PROSITE" id="PS50873"/>
    </source>
</evidence>
<dbReference type="SMART" id="SM00513">
    <property type="entry name" value="SAP"/>
    <property type="match status" value="1"/>
</dbReference>
<dbReference type="InterPro" id="IPR036361">
    <property type="entry name" value="SAP_dom_sf"/>
</dbReference>
<feature type="region of interest" description="Disordered" evidence="2">
    <location>
        <begin position="614"/>
        <end position="636"/>
    </location>
</feature>
<dbReference type="GO" id="GO:0020037">
    <property type="term" value="F:heme binding"/>
    <property type="evidence" value="ECO:0007669"/>
    <property type="project" value="InterPro"/>
</dbReference>
<dbReference type="GO" id="GO:0006979">
    <property type="term" value="P:response to oxidative stress"/>
    <property type="evidence" value="ECO:0007669"/>
    <property type="project" value="InterPro"/>
</dbReference>
<name>A0A6J1DBV3_MOMCH</name>
<feature type="domain" description="Plant heme peroxidase family profile" evidence="4">
    <location>
        <begin position="780"/>
        <end position="896"/>
    </location>
</feature>
<feature type="region of interest" description="Disordered" evidence="2">
    <location>
        <begin position="34"/>
        <end position="58"/>
    </location>
</feature>
<dbReference type="OrthoDB" id="2019812at2759"/>
<dbReference type="GO" id="GO:0004601">
    <property type="term" value="F:peroxidase activity"/>
    <property type="evidence" value="ECO:0007669"/>
    <property type="project" value="InterPro"/>
</dbReference>
<keyword evidence="1" id="KW-0677">Repeat</keyword>
<dbReference type="PROSITE" id="PS50873">
    <property type="entry name" value="PEROXIDASE_4"/>
    <property type="match status" value="1"/>
</dbReference>
<dbReference type="Gene3D" id="1.10.720.30">
    <property type="entry name" value="SAP domain"/>
    <property type="match status" value="1"/>
</dbReference>
<protein>
    <submittedName>
        <fullName evidence="6">Uncharacterized protein LOC111019595</fullName>
    </submittedName>
</protein>
<feature type="domain" description="SAP" evidence="3">
    <location>
        <begin position="529"/>
        <end position="563"/>
    </location>
</feature>
<dbReference type="PROSITE" id="PS50800">
    <property type="entry name" value="SAP"/>
    <property type="match status" value="1"/>
</dbReference>
<feature type="region of interest" description="Disordered" evidence="2">
    <location>
        <begin position="868"/>
        <end position="896"/>
    </location>
</feature>
<evidence type="ECO:0000256" key="2">
    <source>
        <dbReference type="SAM" id="MobiDB-lite"/>
    </source>
</evidence>
<dbReference type="InterPro" id="IPR011990">
    <property type="entry name" value="TPR-like_helical_dom_sf"/>
</dbReference>
<gene>
    <name evidence="6" type="primary">LOC111019595</name>
</gene>
<evidence type="ECO:0000259" key="3">
    <source>
        <dbReference type="PROSITE" id="PS50800"/>
    </source>
</evidence>
<keyword evidence="5" id="KW-1185">Reference proteome</keyword>
<proteinExistence type="predicted"/>
<evidence type="ECO:0000313" key="6">
    <source>
        <dbReference type="RefSeq" id="XP_022151680.1"/>
    </source>
</evidence>
<dbReference type="SUPFAM" id="SSF68906">
    <property type="entry name" value="SAP domain"/>
    <property type="match status" value="1"/>
</dbReference>
<dbReference type="InterPro" id="IPR002016">
    <property type="entry name" value="Haem_peroxidase"/>
</dbReference>
<sequence>MSKLLLSSHTHLLTLPHKRPSLCLHNHNGVLPIRSVLSAPEKRGRKKRQPRHPKDDASTALEKGLRFTFMEELMDRARSLDSVGVSDVIYDMVAAGLSPGPRSFHGLVVSHSLNGDTEGAMQSLRRELSAGLRPLHETFVALVRLFGSKGLASRGLEILSAMEKLNYDIRQAWLILIDELVRNKYLEDANKAFLKGAKGGLRATDKIYDLLIEEDCKAGDHSNALEISYEMEAAGRMATTFHFNCLLSVQATCGIPEIAFSTFENMEYGEDCMKPDTETYNWVIQAYTRAESYDRVQDVAELLGMMVEDHKRLQPNMRTYALLVECFTKYCVIREAIRHFRALKTFQGGTKALHNEGNFGDPLSLYLRALCREGRVVELLEALEAMARDNQQIPQRAMILSRKYRSLVSSWIEPLQEEAEHGYEIDYIARYIEEGGLTGERKRWVPRRGKTPLDPDADGFIYSNPMETSFKQRCLEDWKMYHRKILKTLQNEGLVALGDASEADYHRVEERLKKIIKGPDQNVLKPKAASKMIVSELKEELEAQGLPIDGTRNVLYQRVQKARRINRSRGRPLWVPPVEEEEEEVDEELDELISRIKLHEGNTEYWKRRFLGEGLDNNSVKPSEDDKSEPLDSLDDVDIVEDGAKEIEEEEVEEEEVEQTENQDGERVIKKEVEAKKPLQMIGVQLLKDVDQTTTTSKKSRRRSSRASLEDDRDEDWFPEDIFEAFKELRKRRVFDVSDMYTIADVWGWTWERELKNRPPRRWSQEWEVELATKIMHKVIELGGTPTIGDCAMILRAAIRSPLPSAFLKILQTTHSLGYVFGSPLYDEVITLCLDLGELDAAIAIVADLETTGIPVPDETLDRVISARQTNDAMPKPDTAIDTTLNDHSLANDEAS</sequence>
<reference evidence="6" key="1">
    <citation type="submission" date="2025-08" db="UniProtKB">
        <authorList>
            <consortium name="RefSeq"/>
        </authorList>
    </citation>
    <scope>IDENTIFICATION</scope>
    <source>
        <strain evidence="6">OHB3-1</strain>
    </source>
</reference>
<evidence type="ECO:0000256" key="1">
    <source>
        <dbReference type="ARBA" id="ARBA00022737"/>
    </source>
</evidence>
<dbReference type="AlphaFoldDB" id="A0A6J1DBV3"/>
<dbReference type="Pfam" id="PF02037">
    <property type="entry name" value="SAP"/>
    <property type="match status" value="1"/>
</dbReference>
<dbReference type="Gene3D" id="1.25.40.10">
    <property type="entry name" value="Tetratricopeptide repeat domain"/>
    <property type="match status" value="2"/>
</dbReference>
<dbReference type="PANTHER" id="PTHR47447:SF25">
    <property type="entry name" value="SAP DOMAIN-CONTAINING PROTEIN"/>
    <property type="match status" value="1"/>
</dbReference>
<dbReference type="Proteomes" id="UP000504603">
    <property type="component" value="Unplaced"/>
</dbReference>
<dbReference type="KEGG" id="mcha:111019595"/>
<dbReference type="RefSeq" id="XP_022151680.1">
    <property type="nucleotide sequence ID" value="XM_022295988.1"/>
</dbReference>
<organism evidence="5 6">
    <name type="scientific">Momordica charantia</name>
    <name type="common">Bitter gourd</name>
    <name type="synonym">Balsam pear</name>
    <dbReference type="NCBI Taxonomy" id="3673"/>
    <lineage>
        <taxon>Eukaryota</taxon>
        <taxon>Viridiplantae</taxon>
        <taxon>Streptophyta</taxon>
        <taxon>Embryophyta</taxon>
        <taxon>Tracheophyta</taxon>
        <taxon>Spermatophyta</taxon>
        <taxon>Magnoliopsida</taxon>
        <taxon>eudicotyledons</taxon>
        <taxon>Gunneridae</taxon>
        <taxon>Pentapetalae</taxon>
        <taxon>rosids</taxon>
        <taxon>fabids</taxon>
        <taxon>Cucurbitales</taxon>
        <taxon>Cucurbitaceae</taxon>
        <taxon>Momordiceae</taxon>
        <taxon>Momordica</taxon>
    </lineage>
</organism>
<evidence type="ECO:0000313" key="5">
    <source>
        <dbReference type="Proteomes" id="UP000504603"/>
    </source>
</evidence>
<accession>A0A6J1DBV3</accession>